<comment type="caution">
    <text evidence="2">The sequence shown here is derived from an EMBL/GenBank/DDBJ whole genome shotgun (WGS) entry which is preliminary data.</text>
</comment>
<sequence length="236" mass="25312">MSRTKKTPSRAKPEQDKAKDLKKPELTEEEQARLEMLRRRARQTKPLKFESRASSKCPGGITAVDPDDPLIPAKLAEAFGTPDADAQGLLFDQVVQSFPGVAVVSDDCPDGFNPKKLINGANQAAALLAGIQPRDELEAMLAVQMIAVHNAAMHTAKLAVLAGQTFEGKRSNMTYASKLMALFTSQMEALKKYRTGGQQRVVVEHVHVNEGGQAVVGTVNVGGGGKDGAEDRPHAT</sequence>
<protein>
    <submittedName>
        <fullName evidence="2">Uncharacterized protein</fullName>
    </submittedName>
</protein>
<organism evidence="2 3">
    <name type="scientific">Anaerobaca lacustris</name>
    <dbReference type="NCBI Taxonomy" id="3044600"/>
    <lineage>
        <taxon>Bacteria</taxon>
        <taxon>Pseudomonadati</taxon>
        <taxon>Planctomycetota</taxon>
        <taxon>Phycisphaerae</taxon>
        <taxon>Sedimentisphaerales</taxon>
        <taxon>Anaerobacaceae</taxon>
        <taxon>Anaerobaca</taxon>
    </lineage>
</organism>
<evidence type="ECO:0000313" key="3">
    <source>
        <dbReference type="Proteomes" id="UP001431776"/>
    </source>
</evidence>
<dbReference type="EMBL" id="JASCXX010000021">
    <property type="protein sequence ID" value="MDI6450512.1"/>
    <property type="molecule type" value="Genomic_DNA"/>
</dbReference>
<reference evidence="2" key="1">
    <citation type="submission" date="2023-05" db="EMBL/GenBank/DDBJ databases">
        <title>Anaerotaeda fermentans gen. nov., sp. nov., a novel anaerobic planctomycete of the new family within the order Sedimentisphaerales isolated from Taman Peninsula, Russia.</title>
        <authorList>
            <person name="Khomyakova M.A."/>
            <person name="Merkel A.Y."/>
            <person name="Slobodkin A.I."/>
        </authorList>
    </citation>
    <scope>NUCLEOTIDE SEQUENCE</scope>
    <source>
        <strain evidence="2">M17dextr</strain>
    </source>
</reference>
<evidence type="ECO:0000256" key="1">
    <source>
        <dbReference type="SAM" id="MobiDB-lite"/>
    </source>
</evidence>
<name>A0AAW6TYB2_9BACT</name>
<evidence type="ECO:0000313" key="2">
    <source>
        <dbReference type="EMBL" id="MDI6450512.1"/>
    </source>
</evidence>
<keyword evidence="3" id="KW-1185">Reference proteome</keyword>
<proteinExistence type="predicted"/>
<accession>A0AAW6TYB2</accession>
<dbReference type="Proteomes" id="UP001431776">
    <property type="component" value="Unassembled WGS sequence"/>
</dbReference>
<feature type="compositionally biased region" description="Basic and acidic residues" evidence="1">
    <location>
        <begin position="11"/>
        <end position="38"/>
    </location>
</feature>
<gene>
    <name evidence="2" type="ORF">QJ522_15735</name>
</gene>
<feature type="region of interest" description="Disordered" evidence="1">
    <location>
        <begin position="1"/>
        <end position="65"/>
    </location>
</feature>
<dbReference type="RefSeq" id="WP_349245922.1">
    <property type="nucleotide sequence ID" value="NZ_JASCXX010000021.1"/>
</dbReference>
<dbReference type="AlphaFoldDB" id="A0AAW6TYB2"/>